<dbReference type="AlphaFoldDB" id="A0A398CFV7"/>
<dbReference type="Pfam" id="PF13285">
    <property type="entry name" value="DUF4073"/>
    <property type="match status" value="1"/>
</dbReference>
<dbReference type="InterPro" id="IPR025142">
    <property type="entry name" value="DUF4073"/>
</dbReference>
<feature type="domain" description="DUF4073" evidence="2">
    <location>
        <begin position="683"/>
        <end position="750"/>
    </location>
</feature>
<gene>
    <name evidence="3" type="ORF">D3H35_15050</name>
</gene>
<accession>A0A398CFV7</accession>
<dbReference type="RefSeq" id="WP_119150116.1">
    <property type="nucleotide sequence ID" value="NZ_JBHSOV010000009.1"/>
</dbReference>
<organism evidence="3 4">
    <name type="scientific">Cohnella faecalis</name>
    <dbReference type="NCBI Taxonomy" id="2315694"/>
    <lineage>
        <taxon>Bacteria</taxon>
        <taxon>Bacillati</taxon>
        <taxon>Bacillota</taxon>
        <taxon>Bacilli</taxon>
        <taxon>Bacillales</taxon>
        <taxon>Paenibacillaceae</taxon>
        <taxon>Cohnella</taxon>
    </lineage>
</organism>
<evidence type="ECO:0000313" key="4">
    <source>
        <dbReference type="Proteomes" id="UP000266340"/>
    </source>
</evidence>
<name>A0A398CFV7_9BACL</name>
<dbReference type="OrthoDB" id="9807519at2"/>
<feature type="signal peptide" evidence="1">
    <location>
        <begin position="1"/>
        <end position="33"/>
    </location>
</feature>
<protein>
    <submittedName>
        <fullName evidence="3">DUF4073 domain-containing protein</fullName>
    </submittedName>
</protein>
<evidence type="ECO:0000313" key="3">
    <source>
        <dbReference type="EMBL" id="RIE02076.1"/>
    </source>
</evidence>
<comment type="caution">
    <text evidence="3">The sequence shown here is derived from an EMBL/GenBank/DDBJ whole genome shotgun (WGS) entry which is preliminary data.</text>
</comment>
<keyword evidence="1" id="KW-0732">Signal</keyword>
<evidence type="ECO:0000259" key="2">
    <source>
        <dbReference type="Pfam" id="PF13285"/>
    </source>
</evidence>
<feature type="chain" id="PRO_5017309463" evidence="1">
    <location>
        <begin position="34"/>
        <end position="754"/>
    </location>
</feature>
<dbReference type="Proteomes" id="UP000266340">
    <property type="component" value="Unassembled WGS sequence"/>
</dbReference>
<dbReference type="InterPro" id="IPR036278">
    <property type="entry name" value="Sialidase_sf"/>
</dbReference>
<dbReference type="SUPFAM" id="SSF50939">
    <property type="entry name" value="Sialidases"/>
    <property type="match status" value="1"/>
</dbReference>
<sequence>MRYFNHYKRKVSSMLVAALVATSVSVIPAAVSAAGAPVVNYVNETVTGVTYDVAHQYSVDNGATWKEVKVSGVDVGSVSIVPGTNFKYRLSTTGAGTSLTVPARPVAPASALNSTTETIGTATGIQVSLDGGSNWSSTVTGATYDVSSLIPASNGTNLVVKVRKAATSTAFTSVTKDITLYKRAATPTATFNPSTVKIEGAGVTTAAEYSTNGTLWNKITGTTIDATNIVPASTVTASTYVKLRIKPTSTASASQQLSIEIKPRGKSPINAISGTANDPAFSVTTEELINVDNTMEYAVGASTTYTAVTGTKIDLSSKLGTANTTVKLRYKATSTNVASDADSISLAKRATTPTAVAVDFTKEQVKNLVSGSHEISADGVTYSSVSAATYDVTNLIPSLSTTAKNIYVRVKATSSVPASAPKVVSVVREATPLNTVVKFNPTTETITASTKLEYSLDKTVWTAGAASIDAKSLISSSVTVDVYVRTKATTTKFHSDNLIVTLPKKGTDPVDGVSGGPSLSFATEKLSGLTASHQVTLDGGKTWFDGNDAKKVVSGVVDLKNVIPVSTAKALGKVGVRFKASGSTVSSAVYYYTLPIREVKPVVVAFYPTNTIYGVSDKMEYSTNYNAKTGAGTWTAITGSTLDFTSLLSTTAVVKVSIRVKATGTAPASDIASVDLAKVAAKPTTKQISANDTDNVIVGITNAHEYSLDGTTWTTFNLVSPPVLSGNKTVFVRVKATDKAPAGDKIQLTFTTNP</sequence>
<dbReference type="EMBL" id="QXJM01000039">
    <property type="protein sequence ID" value="RIE02076.1"/>
    <property type="molecule type" value="Genomic_DNA"/>
</dbReference>
<proteinExistence type="predicted"/>
<evidence type="ECO:0000256" key="1">
    <source>
        <dbReference type="SAM" id="SignalP"/>
    </source>
</evidence>
<keyword evidence="4" id="KW-1185">Reference proteome</keyword>
<reference evidence="3 4" key="1">
    <citation type="submission" date="2018-09" db="EMBL/GenBank/DDBJ databases">
        <title>Cohnella cavernae sp. nov., isolated from a karst cave.</title>
        <authorList>
            <person name="Zhu H."/>
        </authorList>
    </citation>
    <scope>NUCLEOTIDE SEQUENCE [LARGE SCALE GENOMIC DNA]</scope>
    <source>
        <strain evidence="3 4">K2E09-144</strain>
    </source>
</reference>